<evidence type="ECO:0000256" key="3">
    <source>
        <dbReference type="HAMAP-Rule" id="MF_01077"/>
    </source>
</evidence>
<evidence type="ECO:0000313" key="7">
    <source>
        <dbReference type="EMBL" id="RJF89559.1"/>
    </source>
</evidence>
<evidence type="ECO:0000313" key="8">
    <source>
        <dbReference type="Proteomes" id="UP000284605"/>
    </source>
</evidence>
<comment type="caution">
    <text evidence="7">The sequence shown here is derived from an EMBL/GenBank/DDBJ whole genome shotgun (WGS) entry which is preliminary data.</text>
</comment>
<dbReference type="NCBIfam" id="NF000932">
    <property type="entry name" value="PRK00092.2-5"/>
    <property type="match status" value="1"/>
</dbReference>
<gene>
    <name evidence="3 7" type="primary">rimP</name>
    <name evidence="7" type="ORF">D3874_23465</name>
</gene>
<dbReference type="Pfam" id="PF02576">
    <property type="entry name" value="RimP_N"/>
    <property type="match status" value="1"/>
</dbReference>
<feature type="region of interest" description="Disordered" evidence="4">
    <location>
        <begin position="158"/>
        <end position="192"/>
    </location>
</feature>
<dbReference type="HAMAP" id="MF_01077">
    <property type="entry name" value="RimP"/>
    <property type="match status" value="1"/>
</dbReference>
<comment type="similarity">
    <text evidence="3">Belongs to the RimP family.</text>
</comment>
<keyword evidence="2 3" id="KW-0690">Ribosome biogenesis</keyword>
<dbReference type="SUPFAM" id="SSF75420">
    <property type="entry name" value="YhbC-like, N-terminal domain"/>
    <property type="match status" value="1"/>
</dbReference>
<name>A0A418WI38_9PROT</name>
<keyword evidence="1 3" id="KW-0963">Cytoplasm</keyword>
<dbReference type="EMBL" id="QYUK01000011">
    <property type="protein sequence ID" value="RJF89559.1"/>
    <property type="molecule type" value="Genomic_DNA"/>
</dbReference>
<evidence type="ECO:0000256" key="2">
    <source>
        <dbReference type="ARBA" id="ARBA00022517"/>
    </source>
</evidence>
<dbReference type="Pfam" id="PF17384">
    <property type="entry name" value="DUF150_C"/>
    <property type="match status" value="1"/>
</dbReference>
<dbReference type="InterPro" id="IPR003728">
    <property type="entry name" value="Ribosome_maturation_RimP"/>
</dbReference>
<accession>A0A418WI38</accession>
<feature type="domain" description="Ribosome maturation factor RimP C-terminal" evidence="6">
    <location>
        <begin position="85"/>
        <end position="149"/>
    </location>
</feature>
<evidence type="ECO:0000259" key="6">
    <source>
        <dbReference type="Pfam" id="PF17384"/>
    </source>
</evidence>
<dbReference type="GO" id="GO:0005829">
    <property type="term" value="C:cytosol"/>
    <property type="evidence" value="ECO:0007669"/>
    <property type="project" value="TreeGrafter"/>
</dbReference>
<dbReference type="AlphaFoldDB" id="A0A418WI38"/>
<evidence type="ECO:0000259" key="5">
    <source>
        <dbReference type="Pfam" id="PF02576"/>
    </source>
</evidence>
<dbReference type="CDD" id="cd01734">
    <property type="entry name" value="YlxS_C"/>
    <property type="match status" value="1"/>
</dbReference>
<dbReference type="SUPFAM" id="SSF74942">
    <property type="entry name" value="YhbC-like, C-terminal domain"/>
    <property type="match status" value="1"/>
</dbReference>
<dbReference type="FunFam" id="3.30.300.70:FF:000001">
    <property type="entry name" value="Ribosome maturation factor RimP"/>
    <property type="match status" value="1"/>
</dbReference>
<keyword evidence="8" id="KW-1185">Reference proteome</keyword>
<protein>
    <recommendedName>
        <fullName evidence="3">Ribosome maturation factor RimP</fullName>
    </recommendedName>
</protein>
<dbReference type="PANTHER" id="PTHR33867:SF1">
    <property type="entry name" value="RIBOSOME MATURATION FACTOR RIMP"/>
    <property type="match status" value="1"/>
</dbReference>
<evidence type="ECO:0000256" key="1">
    <source>
        <dbReference type="ARBA" id="ARBA00022490"/>
    </source>
</evidence>
<comment type="function">
    <text evidence="3">Required for maturation of 30S ribosomal subunits.</text>
</comment>
<dbReference type="InterPro" id="IPR035956">
    <property type="entry name" value="RimP_N_sf"/>
</dbReference>
<comment type="subcellular location">
    <subcellularLocation>
        <location evidence="3">Cytoplasm</location>
    </subcellularLocation>
</comment>
<dbReference type="InterPro" id="IPR028998">
    <property type="entry name" value="RimP_C"/>
</dbReference>
<reference evidence="7 8" key="1">
    <citation type="submission" date="2018-09" db="EMBL/GenBank/DDBJ databases">
        <authorList>
            <person name="Zhu H."/>
        </authorList>
    </citation>
    <scope>NUCLEOTIDE SEQUENCE [LARGE SCALE GENOMIC DNA]</scope>
    <source>
        <strain evidence="7 8">K1W22B-8</strain>
    </source>
</reference>
<feature type="domain" description="Ribosome maturation factor RimP N-terminal" evidence="5">
    <location>
        <begin position="10"/>
        <end position="82"/>
    </location>
</feature>
<dbReference type="GO" id="GO:0000028">
    <property type="term" value="P:ribosomal small subunit assembly"/>
    <property type="evidence" value="ECO:0007669"/>
    <property type="project" value="TreeGrafter"/>
</dbReference>
<evidence type="ECO:0000256" key="4">
    <source>
        <dbReference type="SAM" id="MobiDB-lite"/>
    </source>
</evidence>
<dbReference type="InterPro" id="IPR036847">
    <property type="entry name" value="RimP_C_sf"/>
</dbReference>
<dbReference type="Gene3D" id="3.30.300.70">
    <property type="entry name" value="RimP-like superfamily, N-terminal"/>
    <property type="match status" value="1"/>
</dbReference>
<organism evidence="7 8">
    <name type="scientific">Oleomonas cavernae</name>
    <dbReference type="NCBI Taxonomy" id="2320859"/>
    <lineage>
        <taxon>Bacteria</taxon>
        <taxon>Pseudomonadati</taxon>
        <taxon>Pseudomonadota</taxon>
        <taxon>Alphaproteobacteria</taxon>
        <taxon>Acetobacterales</taxon>
        <taxon>Acetobacteraceae</taxon>
        <taxon>Oleomonas</taxon>
    </lineage>
</organism>
<dbReference type="InterPro" id="IPR028989">
    <property type="entry name" value="RimP_N"/>
</dbReference>
<dbReference type="Proteomes" id="UP000284605">
    <property type="component" value="Unassembled WGS sequence"/>
</dbReference>
<dbReference type="Gene3D" id="2.30.30.180">
    <property type="entry name" value="Ribosome maturation factor RimP, C-terminal domain"/>
    <property type="match status" value="1"/>
</dbReference>
<proteinExistence type="inferred from homology"/>
<sequence length="192" mass="20977">MELTARIAALIEPSLLSMGFLLVRVRFGGARRPTLQIMAERPDGTMSVEDCAEVSRAVSAILDVEDPITSEYVLEVSSPGIDRPLMKLEDYRRFGGYEAKIETVLPVEGRKRYRGRIRGVEGEDILVEVDGTLYRLPFSLIGEARLVLTDDLIEASLKGALPPPGVDDEDEDEDENTAAPGGDAAATSQDLR</sequence>
<dbReference type="GO" id="GO:0006412">
    <property type="term" value="P:translation"/>
    <property type="evidence" value="ECO:0007669"/>
    <property type="project" value="TreeGrafter"/>
</dbReference>
<feature type="compositionally biased region" description="Acidic residues" evidence="4">
    <location>
        <begin position="166"/>
        <end position="176"/>
    </location>
</feature>
<dbReference type="PANTHER" id="PTHR33867">
    <property type="entry name" value="RIBOSOME MATURATION FACTOR RIMP"/>
    <property type="match status" value="1"/>
</dbReference>
<dbReference type="OrthoDB" id="9805006at2"/>
<dbReference type="RefSeq" id="WP_119781575.1">
    <property type="nucleotide sequence ID" value="NZ_QYUK01000011.1"/>
</dbReference>